<reference evidence="1 2" key="1">
    <citation type="submission" date="2018-07" db="EMBL/GenBank/DDBJ databases">
        <title>Genome analysis of Runella aurantiaca.</title>
        <authorList>
            <person name="Yang X."/>
        </authorList>
    </citation>
    <scope>NUCLEOTIDE SEQUENCE [LARGE SCALE GENOMIC DNA]</scope>
    <source>
        <strain evidence="1 2">YX9</strain>
    </source>
</reference>
<dbReference type="AlphaFoldDB" id="A0A369IA60"/>
<keyword evidence="2" id="KW-1185">Reference proteome</keyword>
<organism evidence="1 2">
    <name type="scientific">Runella aurantiaca</name>
    <dbReference type="NCBI Taxonomy" id="2282308"/>
    <lineage>
        <taxon>Bacteria</taxon>
        <taxon>Pseudomonadati</taxon>
        <taxon>Bacteroidota</taxon>
        <taxon>Cytophagia</taxon>
        <taxon>Cytophagales</taxon>
        <taxon>Spirosomataceae</taxon>
        <taxon>Runella</taxon>
    </lineage>
</organism>
<sequence length="111" mass="12296">MAKVRTFSSFDRKVKRLIKKHSSLIDEIVSLGEALSQNPTQGQSLGAGLYKVRMASESKGKGKSGGFRVITYFVDESANDQTVYLVTIYDKSEQSTMDKKELLKLVTSELG</sequence>
<dbReference type="OrthoDB" id="1364255at2"/>
<gene>
    <name evidence="1" type="ORF">DVG78_07225</name>
</gene>
<protein>
    <submittedName>
        <fullName evidence="1">Addiction module toxin RelE</fullName>
    </submittedName>
</protein>
<evidence type="ECO:0000313" key="1">
    <source>
        <dbReference type="EMBL" id="RDB06528.1"/>
    </source>
</evidence>
<accession>A0A369IA60</accession>
<proteinExistence type="predicted"/>
<name>A0A369IA60_9BACT</name>
<evidence type="ECO:0000313" key="2">
    <source>
        <dbReference type="Proteomes" id="UP000253141"/>
    </source>
</evidence>
<dbReference type="RefSeq" id="WP_114460429.1">
    <property type="nucleotide sequence ID" value="NZ_QPIW01000004.1"/>
</dbReference>
<dbReference type="Proteomes" id="UP000253141">
    <property type="component" value="Unassembled WGS sequence"/>
</dbReference>
<dbReference type="EMBL" id="QPIW01000004">
    <property type="protein sequence ID" value="RDB06528.1"/>
    <property type="molecule type" value="Genomic_DNA"/>
</dbReference>
<dbReference type="Pfam" id="PF06296">
    <property type="entry name" value="RelE"/>
    <property type="match status" value="1"/>
</dbReference>
<comment type="caution">
    <text evidence="1">The sequence shown here is derived from an EMBL/GenBank/DDBJ whole genome shotgun (WGS) entry which is preliminary data.</text>
</comment>
<dbReference type="InterPro" id="IPR009387">
    <property type="entry name" value="HigB-2"/>
</dbReference>
<dbReference type="PIRSF" id="PIRSF039032">
    <property type="entry name" value="HigB-2"/>
    <property type="match status" value="1"/>
</dbReference>